<accession>A0A9D9HL60</accession>
<name>A0A9D9HL60_9BACT</name>
<reference evidence="1" key="1">
    <citation type="submission" date="2020-10" db="EMBL/GenBank/DDBJ databases">
        <authorList>
            <person name="Gilroy R."/>
        </authorList>
    </citation>
    <scope>NUCLEOTIDE SEQUENCE</scope>
    <source>
        <strain evidence="1">B1-3475</strain>
    </source>
</reference>
<sequence length="104" mass="12172">MDTIKGIEAIRRAELVTKTGGSFAIAFFPFSRKKQGPDRIKMKVMSGCTCRTPLPHDRFDIDGKHFFLFLDKDQKPKTCYRALIRYIGFSDEDFKLKKVNWYNE</sequence>
<protein>
    <submittedName>
        <fullName evidence="1">Uncharacterized protein</fullName>
    </submittedName>
</protein>
<dbReference type="EMBL" id="JADIMK010000058">
    <property type="protein sequence ID" value="MBO8455863.1"/>
    <property type="molecule type" value="Genomic_DNA"/>
</dbReference>
<dbReference type="AlphaFoldDB" id="A0A9D9HL60"/>
<dbReference type="Proteomes" id="UP000823617">
    <property type="component" value="Unassembled WGS sequence"/>
</dbReference>
<evidence type="ECO:0000313" key="1">
    <source>
        <dbReference type="EMBL" id="MBO8455863.1"/>
    </source>
</evidence>
<proteinExistence type="predicted"/>
<comment type="caution">
    <text evidence="1">The sequence shown here is derived from an EMBL/GenBank/DDBJ whole genome shotgun (WGS) entry which is preliminary data.</text>
</comment>
<evidence type="ECO:0000313" key="2">
    <source>
        <dbReference type="Proteomes" id="UP000823617"/>
    </source>
</evidence>
<organism evidence="1 2">
    <name type="scientific">Candidatus Cryptobacteroides intestinigallinarum</name>
    <dbReference type="NCBI Taxonomy" id="2840767"/>
    <lineage>
        <taxon>Bacteria</taxon>
        <taxon>Pseudomonadati</taxon>
        <taxon>Bacteroidota</taxon>
        <taxon>Bacteroidia</taxon>
        <taxon>Bacteroidales</taxon>
        <taxon>Candidatus Cryptobacteroides</taxon>
    </lineage>
</organism>
<gene>
    <name evidence="1" type="ORF">IAC08_05615</name>
</gene>
<reference evidence="1" key="2">
    <citation type="journal article" date="2021" name="PeerJ">
        <title>Extensive microbial diversity within the chicken gut microbiome revealed by metagenomics and culture.</title>
        <authorList>
            <person name="Gilroy R."/>
            <person name="Ravi A."/>
            <person name="Getino M."/>
            <person name="Pursley I."/>
            <person name="Horton D.L."/>
            <person name="Alikhan N.F."/>
            <person name="Baker D."/>
            <person name="Gharbi K."/>
            <person name="Hall N."/>
            <person name="Watson M."/>
            <person name="Adriaenssens E.M."/>
            <person name="Foster-Nyarko E."/>
            <person name="Jarju S."/>
            <person name="Secka A."/>
            <person name="Antonio M."/>
            <person name="Oren A."/>
            <person name="Chaudhuri R.R."/>
            <person name="La Ragione R."/>
            <person name="Hildebrand F."/>
            <person name="Pallen M.J."/>
        </authorList>
    </citation>
    <scope>NUCLEOTIDE SEQUENCE</scope>
    <source>
        <strain evidence="1">B1-3475</strain>
    </source>
</reference>